<evidence type="ECO:0000256" key="5">
    <source>
        <dbReference type="ARBA" id="ARBA00023118"/>
    </source>
</evidence>
<protein>
    <recommendedName>
        <fullName evidence="3">CRISPR system Cms protein Csm2</fullName>
    </recommendedName>
    <alternativeName>
        <fullName evidence="6">CRISPR type III A-associated protein Csm2</fullName>
    </alternativeName>
</protein>
<organism evidence="7 8">
    <name type="scientific">Herpetosiphon geysericola</name>
    <dbReference type="NCBI Taxonomy" id="70996"/>
    <lineage>
        <taxon>Bacteria</taxon>
        <taxon>Bacillati</taxon>
        <taxon>Chloroflexota</taxon>
        <taxon>Chloroflexia</taxon>
        <taxon>Herpetosiphonales</taxon>
        <taxon>Herpetosiphonaceae</taxon>
        <taxon>Herpetosiphon</taxon>
    </lineage>
</organism>
<evidence type="ECO:0000256" key="2">
    <source>
        <dbReference type="ARBA" id="ARBA00006896"/>
    </source>
</evidence>
<dbReference type="NCBIfam" id="TIGR01870">
    <property type="entry name" value="cas_TM1810_Csm2"/>
    <property type="match status" value="1"/>
</dbReference>
<dbReference type="RefSeq" id="WP_054532676.1">
    <property type="nucleotide sequence ID" value="NZ_LGKP01000004.1"/>
</dbReference>
<keyword evidence="8" id="KW-1185">Reference proteome</keyword>
<evidence type="ECO:0000256" key="6">
    <source>
        <dbReference type="ARBA" id="ARBA00031723"/>
    </source>
</evidence>
<dbReference type="GO" id="GO:0003723">
    <property type="term" value="F:RNA binding"/>
    <property type="evidence" value="ECO:0007669"/>
    <property type="project" value="UniProtKB-KW"/>
</dbReference>
<comment type="caution">
    <text evidence="7">The sequence shown here is derived from an EMBL/GenBank/DDBJ whole genome shotgun (WGS) entry which is preliminary data.</text>
</comment>
<dbReference type="EMBL" id="LGKP01000004">
    <property type="protein sequence ID" value="KPL91714.1"/>
    <property type="molecule type" value="Genomic_DNA"/>
</dbReference>
<proteinExistence type="inferred from homology"/>
<comment type="similarity">
    <text evidence="2">Belongs to the CRISPR-associated Csm2 family.</text>
</comment>
<evidence type="ECO:0000256" key="1">
    <source>
        <dbReference type="ARBA" id="ARBA00003640"/>
    </source>
</evidence>
<dbReference type="InterPro" id="IPR010149">
    <property type="entry name" value="CRISPR-assoc_prot_Csm2_III-A"/>
</dbReference>
<dbReference type="AlphaFoldDB" id="A0A0N8GTC5"/>
<evidence type="ECO:0000256" key="4">
    <source>
        <dbReference type="ARBA" id="ARBA00022884"/>
    </source>
</evidence>
<name>A0A0N8GTC5_9CHLR</name>
<keyword evidence="5" id="KW-0051">Antiviral defense</keyword>
<dbReference type="Pfam" id="PF03750">
    <property type="entry name" value="Csm2_III-A"/>
    <property type="match status" value="1"/>
</dbReference>
<comment type="function">
    <text evidence="1">This subunit may be involved in monitoring complementarity of crRNA and target RNA.</text>
</comment>
<dbReference type="STRING" id="70996.SE18_01665"/>
<evidence type="ECO:0000313" key="7">
    <source>
        <dbReference type="EMBL" id="KPL91714.1"/>
    </source>
</evidence>
<evidence type="ECO:0000313" key="8">
    <source>
        <dbReference type="Proteomes" id="UP000050277"/>
    </source>
</evidence>
<keyword evidence="4" id="KW-0694">RNA-binding</keyword>
<evidence type="ECO:0000256" key="3">
    <source>
        <dbReference type="ARBA" id="ARBA00016118"/>
    </source>
</evidence>
<gene>
    <name evidence="7" type="ORF">SE18_01665</name>
</gene>
<sequence length="147" mass="16855">MPEISEQDREAIINSDDIELLVKAAEKIGKKLAEVNKLTASQIRGIFGTVRRIEMDWVMPSLQQQRTETVRRAQREFALLQPRLAYQAKRERGGAVQALSDELTPAIKLVMKAKNLGAEIYYQRFRNFVDFFEAILAYHRAFGGKNN</sequence>
<dbReference type="OrthoDB" id="1862673at2"/>
<dbReference type="GO" id="GO:0051607">
    <property type="term" value="P:defense response to virus"/>
    <property type="evidence" value="ECO:0007669"/>
    <property type="project" value="UniProtKB-KW"/>
</dbReference>
<dbReference type="Proteomes" id="UP000050277">
    <property type="component" value="Unassembled WGS sequence"/>
</dbReference>
<reference evidence="7 8" key="1">
    <citation type="submission" date="2015-07" db="EMBL/GenBank/DDBJ databases">
        <title>Whole genome sequence of Herpetosiphon geysericola DSM 7119.</title>
        <authorList>
            <person name="Hemp J."/>
            <person name="Ward L.M."/>
            <person name="Pace L.A."/>
            <person name="Fischer W.W."/>
        </authorList>
    </citation>
    <scope>NUCLEOTIDE SEQUENCE [LARGE SCALE GENOMIC DNA]</scope>
    <source>
        <strain evidence="7 8">DSM 7119</strain>
    </source>
</reference>
<accession>A0A0N8GTC5</accession>